<feature type="non-terminal residue" evidence="1">
    <location>
        <position position="117"/>
    </location>
</feature>
<reference evidence="1" key="1">
    <citation type="journal article" date="2015" name="Nature">
        <title>Complex archaea that bridge the gap between prokaryotes and eukaryotes.</title>
        <authorList>
            <person name="Spang A."/>
            <person name="Saw J.H."/>
            <person name="Jorgensen S.L."/>
            <person name="Zaremba-Niedzwiedzka K."/>
            <person name="Martijn J."/>
            <person name="Lind A.E."/>
            <person name="van Eijk R."/>
            <person name="Schleper C."/>
            <person name="Guy L."/>
            <person name="Ettema T.J."/>
        </authorList>
    </citation>
    <scope>NUCLEOTIDE SEQUENCE</scope>
</reference>
<dbReference type="EMBL" id="LAZR01040955">
    <property type="protein sequence ID" value="KKL13200.1"/>
    <property type="molecule type" value="Genomic_DNA"/>
</dbReference>
<gene>
    <name evidence="1" type="ORF">LCGC14_2528170</name>
</gene>
<accession>A0A0F9AUX2</accession>
<proteinExistence type="predicted"/>
<sequence>MSHVSVMDMEVNDLESLEKACNENPDLEFVRNQRTHKWFGQWMDDYDDADAAYRKFDPKTFGTCEHAIRVKGDGTAYEVGVRAHPTKKGAYSLLWDFYGDHGRRLKKAIGPDGKKLL</sequence>
<comment type="caution">
    <text evidence="1">The sequence shown here is derived from an EMBL/GenBank/DDBJ whole genome shotgun (WGS) entry which is preliminary data.</text>
</comment>
<dbReference type="AlphaFoldDB" id="A0A0F9AUX2"/>
<name>A0A0F9AUX2_9ZZZZ</name>
<organism evidence="1">
    <name type="scientific">marine sediment metagenome</name>
    <dbReference type="NCBI Taxonomy" id="412755"/>
    <lineage>
        <taxon>unclassified sequences</taxon>
        <taxon>metagenomes</taxon>
        <taxon>ecological metagenomes</taxon>
    </lineage>
</organism>
<evidence type="ECO:0000313" key="1">
    <source>
        <dbReference type="EMBL" id="KKL13200.1"/>
    </source>
</evidence>
<protein>
    <submittedName>
        <fullName evidence="1">Uncharacterized protein</fullName>
    </submittedName>
</protein>